<reference evidence="1" key="1">
    <citation type="submission" date="2018-05" db="EMBL/GenBank/DDBJ databases">
        <authorList>
            <person name="Lanie J.A."/>
            <person name="Ng W.-L."/>
            <person name="Kazmierczak K.M."/>
            <person name="Andrzejewski T.M."/>
            <person name="Davidsen T.M."/>
            <person name="Wayne K.J."/>
            <person name="Tettelin H."/>
            <person name="Glass J.I."/>
            <person name="Rusch D."/>
            <person name="Podicherti R."/>
            <person name="Tsui H.-C.T."/>
            <person name="Winkler M.E."/>
        </authorList>
    </citation>
    <scope>NUCLEOTIDE SEQUENCE</scope>
</reference>
<accession>A0A382K476</accession>
<feature type="non-terminal residue" evidence="1">
    <location>
        <position position="23"/>
    </location>
</feature>
<protein>
    <submittedName>
        <fullName evidence="1">Uncharacterized protein</fullName>
    </submittedName>
</protein>
<dbReference type="EMBL" id="UINC01077386">
    <property type="protein sequence ID" value="SVC17461.1"/>
    <property type="molecule type" value="Genomic_DNA"/>
</dbReference>
<dbReference type="AlphaFoldDB" id="A0A382K476"/>
<gene>
    <name evidence="1" type="ORF">METZ01_LOCUS270315</name>
</gene>
<evidence type="ECO:0000313" key="1">
    <source>
        <dbReference type="EMBL" id="SVC17461.1"/>
    </source>
</evidence>
<sequence length="23" mass="2490">MLATLTQDENVSIITLDDGKVNV</sequence>
<proteinExistence type="predicted"/>
<organism evidence="1">
    <name type="scientific">marine metagenome</name>
    <dbReference type="NCBI Taxonomy" id="408172"/>
    <lineage>
        <taxon>unclassified sequences</taxon>
        <taxon>metagenomes</taxon>
        <taxon>ecological metagenomes</taxon>
    </lineage>
</organism>
<name>A0A382K476_9ZZZZ</name>